<feature type="transmembrane region" description="Helical" evidence="1">
    <location>
        <begin position="270"/>
        <end position="292"/>
    </location>
</feature>
<feature type="transmembrane region" description="Helical" evidence="1">
    <location>
        <begin position="376"/>
        <end position="392"/>
    </location>
</feature>
<feature type="transmembrane region" description="Helical" evidence="1">
    <location>
        <begin position="304"/>
        <end position="325"/>
    </location>
</feature>
<keyword evidence="1" id="KW-0472">Membrane</keyword>
<name>A0A346ACG6_AERHY</name>
<sequence length="395" mass="45536">MATLFVPLIYGLDEYGNFLRLALISFILHRVIDIMNEPLIVTSSKDDIFGATIKNGIFVSFFSLLVVFLFDIKGLDFALLVSLFFSSSYINFLYKNNDNKIIVYYYFTYLSVFAFVMSLSSLELYSITVSQFYQVVTWVSIIISICFFAKPAFSLSKIRLNFHDNQINIIHLIGFSFSNIFLSYLFLYLMMDYMDDKQLGALRVALALVQAAIICYPINLKFIQMDFIKSGDERLFYHLVFSSVFFIGGCTILSYVVSLDLRILKRMQDYISVMDIKLLISITPLVFLSYLLERYCSAKGKIKYILISVALSYVPFCIILADLPNIISENWAGWLIIVLSVYTLLISVLSKCKYMLYVIMNVTCLNLFYITGQKGILILLLIYYLFIAIANRRKQ</sequence>
<proteinExistence type="predicted"/>
<feature type="transmembrane region" description="Helical" evidence="1">
    <location>
        <begin position="132"/>
        <end position="149"/>
    </location>
</feature>
<keyword evidence="1" id="KW-0812">Transmembrane</keyword>
<accession>A0A346ACG6</accession>
<evidence type="ECO:0000256" key="1">
    <source>
        <dbReference type="SAM" id="Phobius"/>
    </source>
</evidence>
<feature type="transmembrane region" description="Helical" evidence="1">
    <location>
        <begin position="235"/>
        <end position="258"/>
    </location>
</feature>
<feature type="transmembrane region" description="Helical" evidence="1">
    <location>
        <begin position="77"/>
        <end position="94"/>
    </location>
</feature>
<feature type="transmembrane region" description="Helical" evidence="1">
    <location>
        <begin position="331"/>
        <end position="349"/>
    </location>
</feature>
<evidence type="ECO:0000313" key="2">
    <source>
        <dbReference type="EMBL" id="AXL04928.1"/>
    </source>
</evidence>
<feature type="transmembrane region" description="Helical" evidence="1">
    <location>
        <begin position="15"/>
        <end position="32"/>
    </location>
</feature>
<reference evidence="2" key="1">
    <citation type="submission" date="2018-06" db="EMBL/GenBank/DDBJ databases">
        <title>Genetic diversity of the Aeromonas Hydrophila O antigens and development of a suspension array for serotype detection.</title>
        <authorList>
            <person name="Cao H."/>
            <person name="Liu B."/>
        </authorList>
    </citation>
    <scope>NUCLEOTIDE SEQUENCE</scope>
    <source>
        <strain evidence="2">G5376</strain>
    </source>
</reference>
<protein>
    <submittedName>
        <fullName evidence="2">O antigen flippase</fullName>
    </submittedName>
</protein>
<dbReference type="EMBL" id="MH449678">
    <property type="protein sequence ID" value="AXL04928.1"/>
    <property type="molecule type" value="Genomic_DNA"/>
</dbReference>
<feature type="transmembrane region" description="Helical" evidence="1">
    <location>
        <begin position="101"/>
        <end position="120"/>
    </location>
</feature>
<organism evidence="2">
    <name type="scientific">Aeromonas hydrophila</name>
    <dbReference type="NCBI Taxonomy" id="644"/>
    <lineage>
        <taxon>Bacteria</taxon>
        <taxon>Pseudomonadati</taxon>
        <taxon>Pseudomonadota</taxon>
        <taxon>Gammaproteobacteria</taxon>
        <taxon>Aeromonadales</taxon>
        <taxon>Aeromonadaceae</taxon>
        <taxon>Aeromonas</taxon>
    </lineage>
</organism>
<feature type="transmembrane region" description="Helical" evidence="1">
    <location>
        <begin position="169"/>
        <end position="189"/>
    </location>
</feature>
<keyword evidence="1" id="KW-1133">Transmembrane helix</keyword>
<gene>
    <name evidence="2" type="primary">wzx</name>
</gene>
<dbReference type="AlphaFoldDB" id="A0A346ACG6"/>
<feature type="transmembrane region" description="Helical" evidence="1">
    <location>
        <begin position="53"/>
        <end position="71"/>
    </location>
</feature>
<feature type="transmembrane region" description="Helical" evidence="1">
    <location>
        <begin position="201"/>
        <end position="223"/>
    </location>
</feature>